<accession>A0A1G2S505</accession>
<evidence type="ECO:0000313" key="2">
    <source>
        <dbReference type="Proteomes" id="UP000176997"/>
    </source>
</evidence>
<name>A0A1G2S505_9BACT</name>
<dbReference type="STRING" id="1802723.A2675_04080"/>
<gene>
    <name evidence="1" type="ORF">A2675_04080</name>
</gene>
<reference evidence="1 2" key="1">
    <citation type="journal article" date="2016" name="Nat. Commun.">
        <title>Thousands of microbial genomes shed light on interconnected biogeochemical processes in an aquifer system.</title>
        <authorList>
            <person name="Anantharaman K."/>
            <person name="Brown C.T."/>
            <person name="Hug L.A."/>
            <person name="Sharon I."/>
            <person name="Castelle C.J."/>
            <person name="Probst A.J."/>
            <person name="Thomas B.C."/>
            <person name="Singh A."/>
            <person name="Wilkins M.J."/>
            <person name="Karaoz U."/>
            <person name="Brodie E.L."/>
            <person name="Williams K.H."/>
            <person name="Hubbard S.S."/>
            <person name="Banfield J.F."/>
        </authorList>
    </citation>
    <scope>NUCLEOTIDE SEQUENCE [LARGE SCALE GENOMIC DNA]</scope>
</reference>
<comment type="caution">
    <text evidence="1">The sequence shown here is derived from an EMBL/GenBank/DDBJ whole genome shotgun (WGS) entry which is preliminary data.</text>
</comment>
<organism evidence="1 2">
    <name type="scientific">Candidatus Yonathbacteria bacterium RIFCSPHIGHO2_01_FULL_51_10</name>
    <dbReference type="NCBI Taxonomy" id="1802723"/>
    <lineage>
        <taxon>Bacteria</taxon>
        <taxon>Candidatus Yonathiibacteriota</taxon>
    </lineage>
</organism>
<protein>
    <recommendedName>
        <fullName evidence="3">YCII-related domain-containing protein</fullName>
    </recommendedName>
</protein>
<dbReference type="Proteomes" id="UP000176997">
    <property type="component" value="Unassembled WGS sequence"/>
</dbReference>
<dbReference type="AlphaFoldDB" id="A0A1G2S505"/>
<dbReference type="EMBL" id="MHUS01000043">
    <property type="protein sequence ID" value="OHA79759.1"/>
    <property type="molecule type" value="Genomic_DNA"/>
</dbReference>
<evidence type="ECO:0000313" key="1">
    <source>
        <dbReference type="EMBL" id="OHA79759.1"/>
    </source>
</evidence>
<sequence length="115" mass="12966">MKNFFVMYRVPVATMDEWAKNTPPEDMEAQGNKLGNDMMEWMKKHESSFVEKGAPLGKTKSVTKEGITDTRNDLNYYSIVQAESHAAAAELFADNPHLEIPTSSIEVMEIPHMGM</sequence>
<evidence type="ECO:0008006" key="3">
    <source>
        <dbReference type="Google" id="ProtNLM"/>
    </source>
</evidence>
<proteinExistence type="predicted"/>